<comment type="caution">
    <text evidence="1">The sequence shown here is derived from an EMBL/GenBank/DDBJ whole genome shotgun (WGS) entry which is preliminary data.</text>
</comment>
<dbReference type="GO" id="GO:0005829">
    <property type="term" value="C:cytosol"/>
    <property type="evidence" value="ECO:0007669"/>
    <property type="project" value="TreeGrafter"/>
</dbReference>
<dbReference type="EMBL" id="QKRA01000001">
    <property type="protein sequence ID" value="RDL45901.1"/>
    <property type="molecule type" value="Genomic_DNA"/>
</dbReference>
<dbReference type="NCBIfam" id="TIGR01509">
    <property type="entry name" value="HAD-SF-IA-v3"/>
    <property type="match status" value="1"/>
</dbReference>
<dbReference type="GO" id="GO:0008967">
    <property type="term" value="F:phosphoglycolate phosphatase activity"/>
    <property type="evidence" value="ECO:0007669"/>
    <property type="project" value="TreeGrafter"/>
</dbReference>
<accession>A0A370UDS6</accession>
<dbReference type="SFLD" id="SFLDS00003">
    <property type="entry name" value="Haloacid_Dehalogenase"/>
    <property type="match status" value="1"/>
</dbReference>
<dbReference type="InterPro" id="IPR050155">
    <property type="entry name" value="HAD-like_hydrolase_sf"/>
</dbReference>
<reference evidence="1 2" key="1">
    <citation type="submission" date="2018-06" db="EMBL/GenBank/DDBJ databases">
        <title>Marinomonas sp. YLB-05 draft genome sequence.</title>
        <authorList>
            <person name="Yu L."/>
            <person name="Tang X."/>
        </authorList>
    </citation>
    <scope>NUCLEOTIDE SEQUENCE [LARGE SCALE GENOMIC DNA]</scope>
    <source>
        <strain evidence="1 2">YLB-05</strain>
    </source>
</reference>
<dbReference type="SUPFAM" id="SSF56784">
    <property type="entry name" value="HAD-like"/>
    <property type="match status" value="1"/>
</dbReference>
<dbReference type="OrthoDB" id="9782449at2"/>
<dbReference type="SFLD" id="SFLDG01129">
    <property type="entry name" value="C1.5:_HAD__Beta-PGM__Phosphata"/>
    <property type="match status" value="1"/>
</dbReference>
<dbReference type="InterPro" id="IPR036412">
    <property type="entry name" value="HAD-like_sf"/>
</dbReference>
<dbReference type="InterPro" id="IPR023198">
    <property type="entry name" value="PGP-like_dom2"/>
</dbReference>
<dbReference type="AlphaFoldDB" id="A0A370UDS6"/>
<dbReference type="GO" id="GO:0006281">
    <property type="term" value="P:DNA repair"/>
    <property type="evidence" value="ECO:0007669"/>
    <property type="project" value="TreeGrafter"/>
</dbReference>
<gene>
    <name evidence="1" type="ORF">DN730_02295</name>
</gene>
<organism evidence="1 2">
    <name type="scientific">Marinomonas piezotolerans</name>
    <dbReference type="NCBI Taxonomy" id="2213058"/>
    <lineage>
        <taxon>Bacteria</taxon>
        <taxon>Pseudomonadati</taxon>
        <taxon>Pseudomonadota</taxon>
        <taxon>Gammaproteobacteria</taxon>
        <taxon>Oceanospirillales</taxon>
        <taxon>Oceanospirillaceae</taxon>
        <taxon>Marinomonas</taxon>
    </lineage>
</organism>
<dbReference type="Proteomes" id="UP000254326">
    <property type="component" value="Unassembled WGS sequence"/>
</dbReference>
<dbReference type="InterPro" id="IPR006439">
    <property type="entry name" value="HAD-SF_hydro_IA"/>
</dbReference>
<keyword evidence="2" id="KW-1185">Reference proteome</keyword>
<evidence type="ECO:0000313" key="2">
    <source>
        <dbReference type="Proteomes" id="UP000254326"/>
    </source>
</evidence>
<dbReference type="InterPro" id="IPR041492">
    <property type="entry name" value="HAD_2"/>
</dbReference>
<dbReference type="NCBIfam" id="TIGR01549">
    <property type="entry name" value="HAD-SF-IA-v1"/>
    <property type="match status" value="1"/>
</dbReference>
<dbReference type="Gene3D" id="3.40.50.1000">
    <property type="entry name" value="HAD superfamily/HAD-like"/>
    <property type="match status" value="1"/>
</dbReference>
<dbReference type="PANTHER" id="PTHR43434">
    <property type="entry name" value="PHOSPHOGLYCOLATE PHOSPHATASE"/>
    <property type="match status" value="1"/>
</dbReference>
<dbReference type="Pfam" id="PF13419">
    <property type="entry name" value="HAD_2"/>
    <property type="match status" value="1"/>
</dbReference>
<dbReference type="RefSeq" id="WP_115466489.1">
    <property type="nucleotide sequence ID" value="NZ_QKRA01000001.1"/>
</dbReference>
<evidence type="ECO:0000313" key="1">
    <source>
        <dbReference type="EMBL" id="RDL45901.1"/>
    </source>
</evidence>
<name>A0A370UDS6_9GAMM</name>
<protein>
    <submittedName>
        <fullName evidence="1">HAD family hydrolase</fullName>
    </submittedName>
</protein>
<dbReference type="Gene3D" id="1.10.150.240">
    <property type="entry name" value="Putative phosphatase, domain 2"/>
    <property type="match status" value="1"/>
</dbReference>
<keyword evidence="1" id="KW-0378">Hydrolase</keyword>
<sequence>MIKLVIFDWDGTLYNSIDRICDAMLQAGNSAGAATKTHDDVKNIIGLSLDIAVRTVWPEEPDDVIADIVEQYKTFYVASDQTPPQQYDGVAEFIDWLYAKEIGMAVATGKSRRGLDRVMALTNTKRLFLTSRCADETRSKPDPTMIQEILDELSVQPSEAIVVGDTEYDLDMAAQAGVRSIGVDYGAHEASRLKRHNPLAIVSNLVDLKNQLQW</sequence>
<dbReference type="InterPro" id="IPR023214">
    <property type="entry name" value="HAD_sf"/>
</dbReference>
<proteinExistence type="predicted"/>
<dbReference type="PANTHER" id="PTHR43434:SF24">
    <property type="entry name" value="HYDROLASE-RELATED"/>
    <property type="match status" value="1"/>
</dbReference>